<organism evidence="1 2">
    <name type="scientific">Serendipita vermifera MAFF 305830</name>
    <dbReference type="NCBI Taxonomy" id="933852"/>
    <lineage>
        <taxon>Eukaryota</taxon>
        <taxon>Fungi</taxon>
        <taxon>Dikarya</taxon>
        <taxon>Basidiomycota</taxon>
        <taxon>Agaricomycotina</taxon>
        <taxon>Agaricomycetes</taxon>
        <taxon>Sebacinales</taxon>
        <taxon>Serendipitaceae</taxon>
        <taxon>Serendipita</taxon>
    </lineage>
</organism>
<reference evidence="1 2" key="1">
    <citation type="submission" date="2014-04" db="EMBL/GenBank/DDBJ databases">
        <authorList>
            <consortium name="DOE Joint Genome Institute"/>
            <person name="Kuo A."/>
            <person name="Zuccaro A."/>
            <person name="Kohler A."/>
            <person name="Nagy L.G."/>
            <person name="Floudas D."/>
            <person name="Copeland A."/>
            <person name="Barry K.W."/>
            <person name="Cichocki N."/>
            <person name="Veneault-Fourrey C."/>
            <person name="LaButti K."/>
            <person name="Lindquist E.A."/>
            <person name="Lipzen A."/>
            <person name="Lundell T."/>
            <person name="Morin E."/>
            <person name="Murat C."/>
            <person name="Sun H."/>
            <person name="Tunlid A."/>
            <person name="Henrissat B."/>
            <person name="Grigoriev I.V."/>
            <person name="Hibbett D.S."/>
            <person name="Martin F."/>
            <person name="Nordberg H.P."/>
            <person name="Cantor M.N."/>
            <person name="Hua S.X."/>
        </authorList>
    </citation>
    <scope>NUCLEOTIDE SEQUENCE [LARGE SCALE GENOMIC DNA]</scope>
    <source>
        <strain evidence="1 2">MAFF 305830</strain>
    </source>
</reference>
<sequence length="149" mass="16963">MHDPYPSPFKIQEVTMNRGVLPLLESLETRKQIKRCDAWPWVAAHLTAGGWQPSEDIANNKLNMLLDAIDLNEKNYGKSFKEFCAPVFTGTSAIDMTPAHMNRWYAKLESFDLWAPLLKDDRLIKHFALGIRNSRQYSLPGPASKDKCA</sequence>
<keyword evidence="2" id="KW-1185">Reference proteome</keyword>
<dbReference type="EMBL" id="KN824303">
    <property type="protein sequence ID" value="KIM26823.1"/>
    <property type="molecule type" value="Genomic_DNA"/>
</dbReference>
<gene>
    <name evidence="1" type="ORF">M408DRAFT_330414</name>
</gene>
<reference evidence="2" key="2">
    <citation type="submission" date="2015-01" db="EMBL/GenBank/DDBJ databases">
        <title>Evolutionary Origins and Diversification of the Mycorrhizal Mutualists.</title>
        <authorList>
            <consortium name="DOE Joint Genome Institute"/>
            <consortium name="Mycorrhizal Genomics Consortium"/>
            <person name="Kohler A."/>
            <person name="Kuo A."/>
            <person name="Nagy L.G."/>
            <person name="Floudas D."/>
            <person name="Copeland A."/>
            <person name="Barry K.W."/>
            <person name="Cichocki N."/>
            <person name="Veneault-Fourrey C."/>
            <person name="LaButti K."/>
            <person name="Lindquist E.A."/>
            <person name="Lipzen A."/>
            <person name="Lundell T."/>
            <person name="Morin E."/>
            <person name="Murat C."/>
            <person name="Riley R."/>
            <person name="Ohm R."/>
            <person name="Sun H."/>
            <person name="Tunlid A."/>
            <person name="Henrissat B."/>
            <person name="Grigoriev I.V."/>
            <person name="Hibbett D.S."/>
            <person name="Martin F."/>
        </authorList>
    </citation>
    <scope>NUCLEOTIDE SEQUENCE [LARGE SCALE GENOMIC DNA]</scope>
    <source>
        <strain evidence="2">MAFF 305830</strain>
    </source>
</reference>
<dbReference type="Proteomes" id="UP000054097">
    <property type="component" value="Unassembled WGS sequence"/>
</dbReference>
<dbReference type="HOGENOM" id="CLU_1781984_0_0_1"/>
<evidence type="ECO:0000313" key="2">
    <source>
        <dbReference type="Proteomes" id="UP000054097"/>
    </source>
</evidence>
<evidence type="ECO:0000313" key="1">
    <source>
        <dbReference type="EMBL" id="KIM26823.1"/>
    </source>
</evidence>
<dbReference type="AlphaFoldDB" id="A0A0C2WKF5"/>
<proteinExistence type="predicted"/>
<protein>
    <submittedName>
        <fullName evidence="1">Uncharacterized protein</fullName>
    </submittedName>
</protein>
<name>A0A0C2WKF5_SERVB</name>
<accession>A0A0C2WKF5</accession>